<proteinExistence type="predicted"/>
<gene>
    <name evidence="1" type="ORF">POF50_033345</name>
</gene>
<name>A0AA90KK67_9ACTN</name>
<reference evidence="1" key="1">
    <citation type="submission" date="2023-05" db="EMBL/GenBank/DDBJ databases">
        <title>Streptantibioticus silvisoli sp. nov., acidotolerant actinomycetes 1 from pine litter.</title>
        <authorList>
            <person name="Swiecimska M."/>
            <person name="Golinska P."/>
            <person name="Sangal V."/>
            <person name="Wachnowicz B."/>
            <person name="Goodfellow M."/>
        </authorList>
    </citation>
    <scope>NUCLEOTIDE SEQUENCE</scope>
    <source>
        <strain evidence="1">SL13</strain>
    </source>
</reference>
<dbReference type="EMBL" id="JABXJJ020000063">
    <property type="protein sequence ID" value="MDI5974174.1"/>
    <property type="molecule type" value="Genomic_DNA"/>
</dbReference>
<evidence type="ECO:0000313" key="1">
    <source>
        <dbReference type="EMBL" id="MDI5974174.1"/>
    </source>
</evidence>
<accession>A0AA90KK67</accession>
<sequence length="70" mass="7341">MLFFVFPFSPAGAVVAVAGAEGEGAAVLVALEAFLDVDCPAHPVSRPAVSTAPIPSAAMLRGREWFFEFM</sequence>
<comment type="caution">
    <text evidence="1">The sequence shown here is derived from an EMBL/GenBank/DDBJ whole genome shotgun (WGS) entry which is preliminary data.</text>
</comment>
<organism evidence="1">
    <name type="scientific">Streptantibioticus silvisoli</name>
    <dbReference type="NCBI Taxonomy" id="2705255"/>
    <lineage>
        <taxon>Bacteria</taxon>
        <taxon>Bacillati</taxon>
        <taxon>Actinomycetota</taxon>
        <taxon>Actinomycetes</taxon>
        <taxon>Kitasatosporales</taxon>
        <taxon>Streptomycetaceae</taxon>
        <taxon>Streptantibioticus</taxon>
    </lineage>
</organism>
<protein>
    <submittedName>
        <fullName evidence="1">Uncharacterized protein</fullName>
    </submittedName>
</protein>
<dbReference type="RefSeq" id="WP_282699167.1">
    <property type="nucleotide sequence ID" value="NZ_JABXJJ020000063.1"/>
</dbReference>
<dbReference type="AlphaFoldDB" id="A0AA90KK67"/>